<dbReference type="Pfam" id="PF13556">
    <property type="entry name" value="HTH_30"/>
    <property type="match status" value="1"/>
</dbReference>
<feature type="domain" description="PucR C-terminal helix-turn-helix" evidence="3">
    <location>
        <begin position="462"/>
        <end position="520"/>
    </location>
</feature>
<evidence type="ECO:0000259" key="3">
    <source>
        <dbReference type="Pfam" id="PF13556"/>
    </source>
</evidence>
<evidence type="ECO:0000313" key="5">
    <source>
        <dbReference type="EMBL" id="KOO44003.1"/>
    </source>
</evidence>
<dbReference type="PANTHER" id="PTHR33744:SF7">
    <property type="entry name" value="PUCR FAMILY TRANSCRIPTIONAL REGULATOR"/>
    <property type="match status" value="1"/>
</dbReference>
<comment type="similarity">
    <text evidence="1">Belongs to the CdaR family.</text>
</comment>
<protein>
    <recommendedName>
        <fullName evidence="7">PucR family transcriptional regulator</fullName>
    </recommendedName>
</protein>
<evidence type="ECO:0000259" key="2">
    <source>
        <dbReference type="Pfam" id="PF07905"/>
    </source>
</evidence>
<dbReference type="Pfam" id="PF07905">
    <property type="entry name" value="PucR"/>
    <property type="match status" value="1"/>
</dbReference>
<dbReference type="PANTHER" id="PTHR33744">
    <property type="entry name" value="CARBOHYDRATE DIACID REGULATOR"/>
    <property type="match status" value="1"/>
</dbReference>
<feature type="domain" description="Purine catabolism PurC-like" evidence="2">
    <location>
        <begin position="10"/>
        <end position="128"/>
    </location>
</feature>
<evidence type="ECO:0000256" key="1">
    <source>
        <dbReference type="ARBA" id="ARBA00006754"/>
    </source>
</evidence>
<proteinExistence type="inferred from homology"/>
<dbReference type="STRING" id="284581.AMD01_14880"/>
<reference evidence="6" key="1">
    <citation type="submission" date="2015-08" db="EMBL/GenBank/DDBJ databases">
        <title>Fjat-14210 dsm16467.</title>
        <authorList>
            <person name="Liu B."/>
            <person name="Wang J."/>
            <person name="Zhu Y."/>
            <person name="Liu G."/>
            <person name="Chen Q."/>
            <person name="Chen Z."/>
            <person name="Lan J."/>
            <person name="Che J."/>
            <person name="Ge C."/>
            <person name="Shi H."/>
            <person name="Pan Z."/>
            <person name="Liu X."/>
        </authorList>
    </citation>
    <scope>NUCLEOTIDE SEQUENCE [LARGE SCALE GENOMIC DNA]</scope>
    <source>
        <strain evidence="6">DSM 16467</strain>
    </source>
</reference>
<evidence type="ECO:0000313" key="6">
    <source>
        <dbReference type="Proteomes" id="UP000037558"/>
    </source>
</evidence>
<dbReference type="Pfam" id="PF17853">
    <property type="entry name" value="GGDEF_2"/>
    <property type="match status" value="1"/>
</dbReference>
<dbReference type="Gene3D" id="1.10.10.2840">
    <property type="entry name" value="PucR C-terminal helix-turn-helix domain"/>
    <property type="match status" value="1"/>
</dbReference>
<dbReference type="InterPro" id="IPR051448">
    <property type="entry name" value="CdaR-like_regulators"/>
</dbReference>
<dbReference type="InterPro" id="IPR041522">
    <property type="entry name" value="CdaR_GGDEF"/>
</dbReference>
<dbReference type="Proteomes" id="UP000037558">
    <property type="component" value="Unassembled WGS sequence"/>
</dbReference>
<dbReference type="AlphaFoldDB" id="A0A0M0L042"/>
<feature type="domain" description="CdaR GGDEF-like" evidence="4">
    <location>
        <begin position="314"/>
        <end position="409"/>
    </location>
</feature>
<name>A0A0M0L042_9BACI</name>
<keyword evidence="6" id="KW-1185">Reference proteome</keyword>
<accession>A0A0M0L042</accession>
<dbReference type="PATRIC" id="fig|284581.3.peg.4048"/>
<sequence length="537" mass="63010">MLSFYLTIEEVLQRNHFSCSEVVAGENGLHRFIKWVHVMEVTEVKSLLRGHELILSTGIGWGGNLDHLRYFVQQLIDIDAAGLCIELGPYMPDIPDEIKGMADAYGFPIIVFHKEVPFIEITQDLHALLVNQHYETISKLENYSQNLQKLMLDVHDVEPILDFLHQHTNVQVVMKLHSGAIYCAPDLPFLSKQNLLRTLDEKDDHPSVIQQSIQVLQKEHARLYVIFPSARYRSELELLLLDRTAVALAQQFLRELYVTEKKQVHETEWMRRWLEQDLTKEDIYYYIGESSSKSKIKGVTIAVCTYEYASEQQDLDLVYLQLLLRNTFEQQGFRLFITVYKNQAVCILLNQREGKTLKKRIMDGFMRFLSNDYKRIPKLAVESIGVGQHVEKLEDVHKSYETAIETLRIQQQLCSEECIHFYEELHMYRIISLVQQHRDLRDVIMEYLAPVLEYDQQFNTKLLDTLKVYLACNGSKKETAKQLFVVRQTLYHRIEKLERLLGSDFMESEKRMAIEFMLKAYDYLFGQRTSEKISYEL</sequence>
<comment type="caution">
    <text evidence="5">The sequence shown here is derived from an EMBL/GenBank/DDBJ whole genome shotgun (WGS) entry which is preliminary data.</text>
</comment>
<evidence type="ECO:0000259" key="4">
    <source>
        <dbReference type="Pfam" id="PF17853"/>
    </source>
</evidence>
<organism evidence="5 6">
    <name type="scientific">Priestia koreensis</name>
    <dbReference type="NCBI Taxonomy" id="284581"/>
    <lineage>
        <taxon>Bacteria</taxon>
        <taxon>Bacillati</taxon>
        <taxon>Bacillota</taxon>
        <taxon>Bacilli</taxon>
        <taxon>Bacillales</taxon>
        <taxon>Bacillaceae</taxon>
        <taxon>Priestia</taxon>
    </lineage>
</organism>
<gene>
    <name evidence="5" type="ORF">AMD01_14880</name>
</gene>
<dbReference type="InterPro" id="IPR012914">
    <property type="entry name" value="PucR_dom"/>
</dbReference>
<dbReference type="InterPro" id="IPR042070">
    <property type="entry name" value="PucR_C-HTH_sf"/>
</dbReference>
<evidence type="ECO:0008006" key="7">
    <source>
        <dbReference type="Google" id="ProtNLM"/>
    </source>
</evidence>
<dbReference type="EMBL" id="LILC01000019">
    <property type="protein sequence ID" value="KOO44003.1"/>
    <property type="molecule type" value="Genomic_DNA"/>
</dbReference>
<dbReference type="InterPro" id="IPR025736">
    <property type="entry name" value="PucR_C-HTH_dom"/>
</dbReference>